<organism evidence="2 3">
    <name type="scientific">Sporosarcina pasteurii</name>
    <name type="common">Bacillus pasteurii</name>
    <dbReference type="NCBI Taxonomy" id="1474"/>
    <lineage>
        <taxon>Bacteria</taxon>
        <taxon>Bacillati</taxon>
        <taxon>Bacillota</taxon>
        <taxon>Bacilli</taxon>
        <taxon>Bacillales</taxon>
        <taxon>Caryophanaceae</taxon>
        <taxon>Sporosarcina</taxon>
    </lineage>
</organism>
<accession>A0A380CHV8</accession>
<evidence type="ECO:0000313" key="2">
    <source>
        <dbReference type="EMBL" id="SUJ20832.1"/>
    </source>
</evidence>
<dbReference type="EMBL" id="UGYZ01000002">
    <property type="protein sequence ID" value="SUJ20832.1"/>
    <property type="molecule type" value="Genomic_DNA"/>
</dbReference>
<reference evidence="2 3" key="1">
    <citation type="submission" date="2018-06" db="EMBL/GenBank/DDBJ databases">
        <authorList>
            <consortium name="Pathogen Informatics"/>
            <person name="Doyle S."/>
        </authorList>
    </citation>
    <scope>NUCLEOTIDE SEQUENCE [LARGE SCALE GENOMIC DNA]</scope>
    <source>
        <strain evidence="3">ATCC 11859 / DSM 33 / NCIB 8841 / NCTC 4822</strain>
    </source>
</reference>
<dbReference type="Proteomes" id="UP000254519">
    <property type="component" value="Unassembled WGS sequence"/>
</dbReference>
<name>A0A380CHV8_SPOPA</name>
<keyword evidence="1" id="KW-0472">Membrane</keyword>
<keyword evidence="1" id="KW-1133">Transmembrane helix</keyword>
<feature type="transmembrane region" description="Helical" evidence="1">
    <location>
        <begin position="12"/>
        <end position="29"/>
    </location>
</feature>
<protein>
    <submittedName>
        <fullName evidence="2">Uncharacterized protein</fullName>
    </submittedName>
</protein>
<gene>
    <name evidence="2" type="ORF">NCTC4822_03065</name>
</gene>
<keyword evidence="1" id="KW-0812">Transmembrane</keyword>
<dbReference type="AlphaFoldDB" id="A0A380CHV8"/>
<evidence type="ECO:0000313" key="3">
    <source>
        <dbReference type="Proteomes" id="UP000254519"/>
    </source>
</evidence>
<proteinExistence type="predicted"/>
<sequence>MFAVLSSVPSWFYIIAVAVVIAFIIIAEWKTR</sequence>
<keyword evidence="3" id="KW-1185">Reference proteome</keyword>
<evidence type="ECO:0000256" key="1">
    <source>
        <dbReference type="SAM" id="Phobius"/>
    </source>
</evidence>